<comment type="caution">
    <text evidence="1">The sequence shown here is derived from an EMBL/GenBank/DDBJ whole genome shotgun (WGS) entry which is preliminary data.</text>
</comment>
<protein>
    <submittedName>
        <fullName evidence="1">Uncharacterized protein</fullName>
    </submittedName>
</protein>
<reference evidence="1 2" key="1">
    <citation type="submission" date="2020-01" db="EMBL/GenBank/DDBJ databases">
        <title>Novel species isolated from a subtropical stream in China.</title>
        <authorList>
            <person name="Lu H."/>
        </authorList>
    </citation>
    <scope>NUCLEOTIDE SEQUENCE [LARGE SCALE GENOMIC DNA]</scope>
    <source>
        <strain evidence="1 2">FT82W</strain>
    </source>
</reference>
<organism evidence="1 2">
    <name type="scientific">Duganella vulcania</name>
    <dbReference type="NCBI Taxonomy" id="2692166"/>
    <lineage>
        <taxon>Bacteria</taxon>
        <taxon>Pseudomonadati</taxon>
        <taxon>Pseudomonadota</taxon>
        <taxon>Betaproteobacteria</taxon>
        <taxon>Burkholderiales</taxon>
        <taxon>Oxalobacteraceae</taxon>
        <taxon>Telluria group</taxon>
        <taxon>Duganella</taxon>
    </lineage>
</organism>
<dbReference type="EMBL" id="WWCW01000059">
    <property type="protein sequence ID" value="MYM88934.1"/>
    <property type="molecule type" value="Genomic_DNA"/>
</dbReference>
<gene>
    <name evidence="1" type="ORF">GTP91_17355</name>
</gene>
<name>A0A845G3N3_9BURK</name>
<accession>A0A845G3N3</accession>
<dbReference type="AlphaFoldDB" id="A0A845G3N3"/>
<evidence type="ECO:0000313" key="2">
    <source>
        <dbReference type="Proteomes" id="UP000470302"/>
    </source>
</evidence>
<sequence length="74" mass="7887">MALGDGLYCGVTVYGCATGDSGEEVNPYQRYLVIDQTVYHQLHSDIYPNEAPPATLARCQAGFNLARATGAHPG</sequence>
<proteinExistence type="predicted"/>
<evidence type="ECO:0000313" key="1">
    <source>
        <dbReference type="EMBL" id="MYM88934.1"/>
    </source>
</evidence>
<dbReference type="RefSeq" id="WP_161097926.1">
    <property type="nucleotide sequence ID" value="NZ_WWCW01000059.1"/>
</dbReference>
<dbReference type="Proteomes" id="UP000470302">
    <property type="component" value="Unassembled WGS sequence"/>
</dbReference>